<proteinExistence type="predicted"/>
<evidence type="ECO:0000313" key="3">
    <source>
        <dbReference type="Proteomes" id="UP001596977"/>
    </source>
</evidence>
<dbReference type="Pfam" id="PF05930">
    <property type="entry name" value="Phage_AlpA"/>
    <property type="match status" value="1"/>
</dbReference>
<dbReference type="PANTHER" id="PTHR36154">
    <property type="entry name" value="DNA-BINDING TRANSCRIPTIONAL ACTIVATOR ALPA"/>
    <property type="match status" value="1"/>
</dbReference>
<dbReference type="EMBL" id="JBHTJG010000010">
    <property type="protein sequence ID" value="MFD0948156.1"/>
    <property type="molecule type" value="Genomic_DNA"/>
</dbReference>
<sequence length="86" mass="9223">MSRAQAQPPHPTGRLIRMPDAIATTGLSQATINRLVRRGEFPPKVRLSAGAIGWWESEVEAWKASRQRCHSSGPSAPGGGRRPAPG</sequence>
<feature type="region of interest" description="Disordered" evidence="1">
    <location>
        <begin position="65"/>
        <end position="86"/>
    </location>
</feature>
<accession>A0ABW3HER6</accession>
<dbReference type="InterPro" id="IPR052931">
    <property type="entry name" value="Prophage_regulatory_activator"/>
</dbReference>
<protein>
    <submittedName>
        <fullName evidence="2">Helix-turn-helix transcriptional regulator</fullName>
    </submittedName>
</protein>
<comment type="caution">
    <text evidence="2">The sequence shown here is derived from an EMBL/GenBank/DDBJ whole genome shotgun (WGS) entry which is preliminary data.</text>
</comment>
<keyword evidence="3" id="KW-1185">Reference proteome</keyword>
<dbReference type="InterPro" id="IPR010260">
    <property type="entry name" value="AlpA"/>
</dbReference>
<evidence type="ECO:0000313" key="2">
    <source>
        <dbReference type="EMBL" id="MFD0948156.1"/>
    </source>
</evidence>
<dbReference type="Proteomes" id="UP001596977">
    <property type="component" value="Unassembled WGS sequence"/>
</dbReference>
<reference evidence="3" key="1">
    <citation type="journal article" date="2019" name="Int. J. Syst. Evol. Microbiol.">
        <title>The Global Catalogue of Microorganisms (GCM) 10K type strain sequencing project: providing services to taxonomists for standard genome sequencing and annotation.</title>
        <authorList>
            <consortium name="The Broad Institute Genomics Platform"/>
            <consortium name="The Broad Institute Genome Sequencing Center for Infectious Disease"/>
            <person name="Wu L."/>
            <person name="Ma J."/>
        </authorList>
    </citation>
    <scope>NUCLEOTIDE SEQUENCE [LARGE SCALE GENOMIC DNA]</scope>
    <source>
        <strain evidence="3">CCUG 62982</strain>
    </source>
</reference>
<feature type="compositionally biased region" description="Gly residues" evidence="1">
    <location>
        <begin position="76"/>
        <end position="86"/>
    </location>
</feature>
<evidence type="ECO:0000256" key="1">
    <source>
        <dbReference type="SAM" id="MobiDB-lite"/>
    </source>
</evidence>
<name>A0ABW3HER6_9SPHN</name>
<organism evidence="2 3">
    <name type="scientific">Sphingomonas canadensis</name>
    <dbReference type="NCBI Taxonomy" id="1219257"/>
    <lineage>
        <taxon>Bacteria</taxon>
        <taxon>Pseudomonadati</taxon>
        <taxon>Pseudomonadota</taxon>
        <taxon>Alphaproteobacteria</taxon>
        <taxon>Sphingomonadales</taxon>
        <taxon>Sphingomonadaceae</taxon>
        <taxon>Sphingomonas</taxon>
    </lineage>
</organism>
<dbReference type="RefSeq" id="WP_264946003.1">
    <property type="nucleotide sequence ID" value="NZ_JAPDRA010000010.1"/>
</dbReference>
<dbReference type="PANTHER" id="PTHR36154:SF1">
    <property type="entry name" value="DNA-BINDING TRANSCRIPTIONAL ACTIVATOR ALPA"/>
    <property type="match status" value="1"/>
</dbReference>
<gene>
    <name evidence="2" type="ORF">ACFQ1E_17570</name>
</gene>
<dbReference type="Gene3D" id="1.10.238.160">
    <property type="match status" value="1"/>
</dbReference>